<dbReference type="NCBIfam" id="TIGR00613">
    <property type="entry name" value="reco"/>
    <property type="match status" value="1"/>
</dbReference>
<dbReference type="EMBL" id="VFPT01000001">
    <property type="protein sequence ID" value="TQM94497.1"/>
    <property type="molecule type" value="Genomic_DNA"/>
</dbReference>
<dbReference type="SUPFAM" id="SSF50249">
    <property type="entry name" value="Nucleic acid-binding proteins"/>
    <property type="match status" value="1"/>
</dbReference>
<dbReference type="GO" id="GO:0006310">
    <property type="term" value="P:DNA recombination"/>
    <property type="evidence" value="ECO:0007669"/>
    <property type="project" value="UniProtKB-UniRule"/>
</dbReference>
<evidence type="ECO:0000256" key="6">
    <source>
        <dbReference type="ARBA" id="ARBA00033409"/>
    </source>
</evidence>
<evidence type="ECO:0000313" key="10">
    <source>
        <dbReference type="Proteomes" id="UP000320582"/>
    </source>
</evidence>
<keyword evidence="3 7" id="KW-0227">DNA damage</keyword>
<dbReference type="InterPro" id="IPR003717">
    <property type="entry name" value="RecO"/>
</dbReference>
<evidence type="ECO:0000256" key="3">
    <source>
        <dbReference type="ARBA" id="ARBA00022763"/>
    </source>
</evidence>
<organism evidence="9 10">
    <name type="scientific">Roseinatronobacter monicus</name>
    <dbReference type="NCBI Taxonomy" id="393481"/>
    <lineage>
        <taxon>Bacteria</taxon>
        <taxon>Pseudomonadati</taxon>
        <taxon>Pseudomonadota</taxon>
        <taxon>Alphaproteobacteria</taxon>
        <taxon>Rhodobacterales</taxon>
        <taxon>Paracoccaceae</taxon>
        <taxon>Roseinatronobacter</taxon>
    </lineage>
</organism>
<dbReference type="Pfam" id="PF11967">
    <property type="entry name" value="RecO_N"/>
    <property type="match status" value="1"/>
</dbReference>
<dbReference type="Proteomes" id="UP000320582">
    <property type="component" value="Unassembled WGS sequence"/>
</dbReference>
<evidence type="ECO:0000256" key="5">
    <source>
        <dbReference type="ARBA" id="ARBA00023204"/>
    </source>
</evidence>
<gene>
    <name evidence="7" type="primary">recO</name>
    <name evidence="9" type="ORF">BD293_3176</name>
</gene>
<dbReference type="InterPro" id="IPR012340">
    <property type="entry name" value="NA-bd_OB-fold"/>
</dbReference>
<dbReference type="RefSeq" id="WP_142083233.1">
    <property type="nucleotide sequence ID" value="NZ_VFPT01000001.1"/>
</dbReference>
<evidence type="ECO:0000256" key="4">
    <source>
        <dbReference type="ARBA" id="ARBA00023172"/>
    </source>
</evidence>
<dbReference type="GO" id="GO:0006302">
    <property type="term" value="P:double-strand break repair"/>
    <property type="evidence" value="ECO:0007669"/>
    <property type="project" value="TreeGrafter"/>
</dbReference>
<comment type="caution">
    <text evidence="9">The sequence shown here is derived from an EMBL/GenBank/DDBJ whole genome shotgun (WGS) entry which is preliminary data.</text>
</comment>
<feature type="domain" description="DNA replication/recombination mediator RecO N-terminal" evidence="8">
    <location>
        <begin position="1"/>
        <end position="74"/>
    </location>
</feature>
<dbReference type="AlphaFoldDB" id="A0A543KHJ3"/>
<dbReference type="GO" id="GO:0043590">
    <property type="term" value="C:bacterial nucleoid"/>
    <property type="evidence" value="ECO:0007669"/>
    <property type="project" value="TreeGrafter"/>
</dbReference>
<keyword evidence="10" id="KW-1185">Reference proteome</keyword>
<dbReference type="InterPro" id="IPR022572">
    <property type="entry name" value="DNA_rep/recomb_RecO_N"/>
</dbReference>
<dbReference type="InterPro" id="IPR042242">
    <property type="entry name" value="RecO_C"/>
</dbReference>
<dbReference type="InterPro" id="IPR037278">
    <property type="entry name" value="ARFGAP/RecO"/>
</dbReference>
<dbReference type="Gene3D" id="2.40.50.140">
    <property type="entry name" value="Nucleic acid-binding proteins"/>
    <property type="match status" value="1"/>
</dbReference>
<comment type="similarity">
    <text evidence="1 7">Belongs to the RecO family.</text>
</comment>
<keyword evidence="5 7" id="KW-0234">DNA repair</keyword>
<proteinExistence type="inferred from homology"/>
<evidence type="ECO:0000313" key="9">
    <source>
        <dbReference type="EMBL" id="TQM94497.1"/>
    </source>
</evidence>
<evidence type="ECO:0000259" key="8">
    <source>
        <dbReference type="Pfam" id="PF11967"/>
    </source>
</evidence>
<evidence type="ECO:0000256" key="1">
    <source>
        <dbReference type="ARBA" id="ARBA00007452"/>
    </source>
</evidence>
<dbReference type="OrthoDB" id="9804792at2"/>
<dbReference type="PANTHER" id="PTHR33991">
    <property type="entry name" value="DNA REPAIR PROTEIN RECO"/>
    <property type="match status" value="1"/>
</dbReference>
<evidence type="ECO:0000256" key="7">
    <source>
        <dbReference type="HAMAP-Rule" id="MF_00201"/>
    </source>
</evidence>
<sequence length="236" mass="25433">MEWRDEGILLSMRPHGEANAIIEVFSALHGRHAGIVHGGASRKMAPVLQPGAQLDLAWRARLEEQMGSFTVELTRARAAWVLSDRLALAGLSATCALCRYALPERQASPVLYGATVALMDRLGQAGWLRDYALWELTLLEETGFGLDLQQCAVTGANDGLAYVSPRTGRAVTVQAAGDFAARLLVLPAGLLSGAALDAREAREALHLSGFFLQHWLSESIGRPLPEARARLVSQLG</sequence>
<comment type="function">
    <text evidence="7">Involved in DNA repair and RecF pathway recombination.</text>
</comment>
<dbReference type="Gene3D" id="1.20.1440.120">
    <property type="entry name" value="Recombination protein O, C-terminal domain"/>
    <property type="match status" value="1"/>
</dbReference>
<name>A0A543KHJ3_9RHOB</name>
<dbReference type="Pfam" id="PF02565">
    <property type="entry name" value="RecO_C"/>
    <property type="match status" value="1"/>
</dbReference>
<dbReference type="PANTHER" id="PTHR33991:SF1">
    <property type="entry name" value="DNA REPAIR PROTEIN RECO"/>
    <property type="match status" value="1"/>
</dbReference>
<dbReference type="HAMAP" id="MF_00201">
    <property type="entry name" value="RecO"/>
    <property type="match status" value="1"/>
</dbReference>
<evidence type="ECO:0000256" key="2">
    <source>
        <dbReference type="ARBA" id="ARBA00021310"/>
    </source>
</evidence>
<protein>
    <recommendedName>
        <fullName evidence="2 7">DNA repair protein RecO</fullName>
    </recommendedName>
    <alternativeName>
        <fullName evidence="6 7">Recombination protein O</fullName>
    </alternativeName>
</protein>
<accession>A0A543KHJ3</accession>
<reference evidence="9 10" key="1">
    <citation type="submission" date="2019-06" db="EMBL/GenBank/DDBJ databases">
        <title>Genomic Encyclopedia of Archaeal and Bacterial Type Strains, Phase II (KMG-II): from individual species to whole genera.</title>
        <authorList>
            <person name="Goeker M."/>
        </authorList>
    </citation>
    <scope>NUCLEOTIDE SEQUENCE [LARGE SCALE GENOMIC DNA]</scope>
    <source>
        <strain evidence="9 10">DSM 18423</strain>
    </source>
</reference>
<dbReference type="SUPFAM" id="SSF57863">
    <property type="entry name" value="ArfGap/RecO-like zinc finger"/>
    <property type="match status" value="1"/>
</dbReference>
<keyword evidence="4 7" id="KW-0233">DNA recombination</keyword>